<dbReference type="EMBL" id="LIAE01010379">
    <property type="protein sequence ID" value="PAV62281.1"/>
    <property type="molecule type" value="Genomic_DNA"/>
</dbReference>
<dbReference type="Proteomes" id="UP000218231">
    <property type="component" value="Unassembled WGS sequence"/>
</dbReference>
<sequence>MPAKPENVEPPKHDKETTGSDSGSDDEAPGLETELTEDQRRVAAAAGLVGDAADKQAKQSRSEKKVSRTNSKIRLSLERLAFEAK</sequence>
<feature type="compositionally biased region" description="Basic and acidic residues" evidence="1">
    <location>
        <begin position="1"/>
        <end position="18"/>
    </location>
</feature>
<proteinExistence type="predicted"/>
<keyword evidence="3" id="KW-1185">Reference proteome</keyword>
<organism evidence="2 3">
    <name type="scientific">Diploscapter pachys</name>
    <dbReference type="NCBI Taxonomy" id="2018661"/>
    <lineage>
        <taxon>Eukaryota</taxon>
        <taxon>Metazoa</taxon>
        <taxon>Ecdysozoa</taxon>
        <taxon>Nematoda</taxon>
        <taxon>Chromadorea</taxon>
        <taxon>Rhabditida</taxon>
        <taxon>Rhabditina</taxon>
        <taxon>Rhabditomorpha</taxon>
        <taxon>Rhabditoidea</taxon>
        <taxon>Rhabditidae</taxon>
        <taxon>Diploscapter</taxon>
    </lineage>
</organism>
<feature type="compositionally biased region" description="Basic and acidic residues" evidence="1">
    <location>
        <begin position="52"/>
        <end position="66"/>
    </location>
</feature>
<comment type="caution">
    <text evidence="2">The sequence shown here is derived from an EMBL/GenBank/DDBJ whole genome shotgun (WGS) entry which is preliminary data.</text>
</comment>
<accession>A0A2A2JL16</accession>
<dbReference type="STRING" id="2018661.A0A2A2JL16"/>
<feature type="region of interest" description="Disordered" evidence="1">
    <location>
        <begin position="1"/>
        <end position="35"/>
    </location>
</feature>
<evidence type="ECO:0000256" key="1">
    <source>
        <dbReference type="SAM" id="MobiDB-lite"/>
    </source>
</evidence>
<evidence type="ECO:0000313" key="3">
    <source>
        <dbReference type="Proteomes" id="UP000218231"/>
    </source>
</evidence>
<reference evidence="2 3" key="1">
    <citation type="journal article" date="2017" name="Curr. Biol.">
        <title>Genome architecture and evolution of a unichromosomal asexual nematode.</title>
        <authorList>
            <person name="Fradin H."/>
            <person name="Zegar C."/>
            <person name="Gutwein M."/>
            <person name="Lucas J."/>
            <person name="Kovtun M."/>
            <person name="Corcoran D."/>
            <person name="Baugh L.R."/>
            <person name="Kiontke K."/>
            <person name="Gunsalus K."/>
            <person name="Fitch D.H."/>
            <person name="Piano F."/>
        </authorList>
    </citation>
    <scope>NUCLEOTIDE SEQUENCE [LARGE SCALE GENOMIC DNA]</scope>
    <source>
        <strain evidence="2">PF1309</strain>
    </source>
</reference>
<dbReference type="AlphaFoldDB" id="A0A2A2JL16"/>
<feature type="region of interest" description="Disordered" evidence="1">
    <location>
        <begin position="48"/>
        <end position="70"/>
    </location>
</feature>
<gene>
    <name evidence="2" type="ORF">WR25_14774</name>
</gene>
<protein>
    <submittedName>
        <fullName evidence="2">Uncharacterized protein</fullName>
    </submittedName>
</protein>
<name>A0A2A2JL16_9BILA</name>
<evidence type="ECO:0000313" key="2">
    <source>
        <dbReference type="EMBL" id="PAV62281.1"/>
    </source>
</evidence>